<dbReference type="FunFam" id="3.40.50.150:FF:000014">
    <property type="entry name" value="Ubiquinone/menaquinone biosynthesis C-methyltransferase UbiE"/>
    <property type="match status" value="1"/>
</dbReference>
<comment type="catalytic activity">
    <reaction evidence="6">
        <text>a 2-demethylmenaquinol + S-adenosyl-L-methionine = a menaquinol + S-adenosyl-L-homocysteine + H(+)</text>
        <dbReference type="Rhea" id="RHEA:42640"/>
        <dbReference type="Rhea" id="RHEA-COMP:9539"/>
        <dbReference type="Rhea" id="RHEA-COMP:9563"/>
        <dbReference type="ChEBI" id="CHEBI:15378"/>
        <dbReference type="ChEBI" id="CHEBI:18151"/>
        <dbReference type="ChEBI" id="CHEBI:55437"/>
        <dbReference type="ChEBI" id="CHEBI:57856"/>
        <dbReference type="ChEBI" id="CHEBI:59789"/>
        <dbReference type="EC" id="2.1.1.163"/>
    </reaction>
</comment>
<dbReference type="PROSITE" id="PS51608">
    <property type="entry name" value="SAM_MT_UBIE"/>
    <property type="match status" value="1"/>
</dbReference>
<dbReference type="Pfam" id="PF01209">
    <property type="entry name" value="Ubie_methyltran"/>
    <property type="match status" value="1"/>
</dbReference>
<keyword evidence="3 6" id="KW-0808">Transferase</keyword>
<protein>
    <recommendedName>
        <fullName evidence="6">Ubiquinone/menaquinone biosynthesis C-methyltransferase UbiE</fullName>
        <ecNumber evidence="6">2.1.1.163</ecNumber>
        <ecNumber evidence="6">2.1.1.201</ecNumber>
    </recommendedName>
    <alternativeName>
        <fullName evidence="6">2-methoxy-6-polyprenyl-1,4-benzoquinol methylase</fullName>
    </alternativeName>
    <alternativeName>
        <fullName evidence="6">Demethylmenaquinone methyltransferase</fullName>
    </alternativeName>
</protein>
<dbReference type="InterPro" id="IPR023576">
    <property type="entry name" value="UbiE/COQ5_MeTrFase_CS"/>
</dbReference>
<comment type="pathway">
    <text evidence="6">Quinol/quinone metabolism; menaquinone biosynthesis; menaquinol from 1,4-dihydroxy-2-naphthoate: step 2/2.</text>
</comment>
<dbReference type="HAMAP" id="MF_01813">
    <property type="entry name" value="MenG_UbiE_methyltr"/>
    <property type="match status" value="1"/>
</dbReference>
<keyword evidence="8" id="KW-1185">Reference proteome</keyword>
<dbReference type="PANTHER" id="PTHR43591">
    <property type="entry name" value="METHYLTRANSFERASE"/>
    <property type="match status" value="1"/>
</dbReference>
<dbReference type="PROSITE" id="PS01184">
    <property type="entry name" value="UBIE_2"/>
    <property type="match status" value="1"/>
</dbReference>
<dbReference type="NCBIfam" id="TIGR01934">
    <property type="entry name" value="MenG_MenH_UbiE"/>
    <property type="match status" value="1"/>
</dbReference>
<evidence type="ECO:0000256" key="5">
    <source>
        <dbReference type="ARBA" id="ARBA00022691"/>
    </source>
</evidence>
<sequence>MSLHSTPGDQRITHFGYQEVPVEEKASRVADVFHSVAARYDVMNDLMSLGIHRLWKRLTIERSGVRPGHSVLDIAGGTGDLTLKFSRMVGTRGRVVLADINESMLRVGRDKLIDNGVGGNVEYVQANAECLPFPDNSFDCITIAFGLRNVTDKDAALRSMARVLKPGGRLLVLEFSKPNNPVLTRAYDEYSFRLLPFMGQMVAGDSDSYRYLAESIRMHPDQETLKAMMEAAGLERVEFTNLTGGIVALHRGIKL</sequence>
<evidence type="ECO:0000256" key="2">
    <source>
        <dbReference type="ARBA" id="ARBA00022603"/>
    </source>
</evidence>
<dbReference type="CDD" id="cd02440">
    <property type="entry name" value="AdoMet_MTases"/>
    <property type="match status" value="1"/>
</dbReference>
<dbReference type="InterPro" id="IPR004033">
    <property type="entry name" value="UbiE/COQ5_MeTrFase"/>
</dbReference>
<dbReference type="EMBL" id="VTPY01000004">
    <property type="protein sequence ID" value="KAA0012103.1"/>
    <property type="molecule type" value="Genomic_DNA"/>
</dbReference>
<comment type="similarity">
    <text evidence="6">Belongs to the class I-like SAM-binding methyltransferase superfamily. MenG/UbiE family.</text>
</comment>
<accession>A0A7V7KGH3</accession>
<evidence type="ECO:0000256" key="6">
    <source>
        <dbReference type="HAMAP-Rule" id="MF_01813"/>
    </source>
</evidence>
<evidence type="ECO:0000256" key="4">
    <source>
        <dbReference type="ARBA" id="ARBA00022688"/>
    </source>
</evidence>
<dbReference type="GO" id="GO:0008425">
    <property type="term" value="F:2-methoxy-6-polyprenyl-1,4-benzoquinol methyltransferase activity"/>
    <property type="evidence" value="ECO:0007669"/>
    <property type="project" value="UniProtKB-UniRule"/>
</dbReference>
<dbReference type="UniPathway" id="UPA00232"/>
<comment type="pathway">
    <text evidence="6">Cofactor biosynthesis; ubiquinone biosynthesis.</text>
</comment>
<comment type="function">
    <text evidence="6">Methyltransferase required for the conversion of demethylmenaquinol (DMKH2) to menaquinol (MKH2) and the conversion of 2-polyprenyl-6-methoxy-1,4-benzoquinol (DDMQH2) to 2-polyprenyl-3-methyl-6-methoxy-1,4-benzoquinol (DMQH2).</text>
</comment>
<dbReference type="EC" id="2.1.1.163" evidence="6"/>
<dbReference type="GO" id="GO:0009060">
    <property type="term" value="P:aerobic respiration"/>
    <property type="evidence" value="ECO:0007669"/>
    <property type="project" value="UniProtKB-UniRule"/>
</dbReference>
<reference evidence="7 8" key="1">
    <citation type="submission" date="2019-08" db="EMBL/GenBank/DDBJ databases">
        <title>Bioinformatics analysis of the strain L3 and L5.</title>
        <authorList>
            <person name="Li X."/>
        </authorList>
    </citation>
    <scope>NUCLEOTIDE SEQUENCE [LARGE SCALE GENOMIC DNA]</scope>
    <source>
        <strain evidence="7 8">L5</strain>
    </source>
</reference>
<evidence type="ECO:0000256" key="1">
    <source>
        <dbReference type="ARBA" id="ARBA00022428"/>
    </source>
</evidence>
<dbReference type="NCBIfam" id="NF001244">
    <property type="entry name" value="PRK00216.1-5"/>
    <property type="match status" value="1"/>
</dbReference>
<dbReference type="NCBIfam" id="NF001240">
    <property type="entry name" value="PRK00216.1-1"/>
    <property type="match status" value="1"/>
</dbReference>
<feature type="binding site" evidence="6">
    <location>
        <position position="78"/>
    </location>
    <ligand>
        <name>S-adenosyl-L-methionine</name>
        <dbReference type="ChEBI" id="CHEBI:59789"/>
    </ligand>
</feature>
<organism evidence="7 8">
    <name type="scientific">Billgrantia pellis</name>
    <dbReference type="NCBI Taxonomy" id="2606936"/>
    <lineage>
        <taxon>Bacteria</taxon>
        <taxon>Pseudomonadati</taxon>
        <taxon>Pseudomonadota</taxon>
        <taxon>Gammaproteobacteria</taxon>
        <taxon>Oceanospirillales</taxon>
        <taxon>Halomonadaceae</taxon>
        <taxon>Billgrantia</taxon>
    </lineage>
</organism>
<evidence type="ECO:0000313" key="7">
    <source>
        <dbReference type="EMBL" id="KAA0012103.1"/>
    </source>
</evidence>
<gene>
    <name evidence="6 7" type="primary">ubiE</name>
    <name evidence="7" type="ORF">F0A17_12530</name>
</gene>
<keyword evidence="1 6" id="KW-0474">Menaquinone biosynthesis</keyword>
<dbReference type="RefSeq" id="WP_149328664.1">
    <property type="nucleotide sequence ID" value="NZ_VTPY01000004.1"/>
</dbReference>
<dbReference type="InterPro" id="IPR029063">
    <property type="entry name" value="SAM-dependent_MTases_sf"/>
</dbReference>
<dbReference type="GO" id="GO:0009234">
    <property type="term" value="P:menaquinone biosynthetic process"/>
    <property type="evidence" value="ECO:0007669"/>
    <property type="project" value="UniProtKB-UniRule"/>
</dbReference>
<dbReference type="Gene3D" id="3.40.50.150">
    <property type="entry name" value="Vaccinia Virus protein VP39"/>
    <property type="match status" value="1"/>
</dbReference>
<dbReference type="PANTHER" id="PTHR43591:SF24">
    <property type="entry name" value="2-METHOXY-6-POLYPRENYL-1,4-BENZOQUINOL METHYLASE, MITOCHONDRIAL"/>
    <property type="match status" value="1"/>
</dbReference>
<comment type="catalytic activity">
    <reaction evidence="6">
        <text>a 2-methoxy-6-(all-trans-polyprenyl)benzene-1,4-diol + S-adenosyl-L-methionine = a 5-methoxy-2-methyl-3-(all-trans-polyprenyl)benzene-1,4-diol + S-adenosyl-L-homocysteine + H(+)</text>
        <dbReference type="Rhea" id="RHEA:28286"/>
        <dbReference type="Rhea" id="RHEA-COMP:10858"/>
        <dbReference type="Rhea" id="RHEA-COMP:10859"/>
        <dbReference type="ChEBI" id="CHEBI:15378"/>
        <dbReference type="ChEBI" id="CHEBI:57856"/>
        <dbReference type="ChEBI" id="CHEBI:59789"/>
        <dbReference type="ChEBI" id="CHEBI:84166"/>
        <dbReference type="ChEBI" id="CHEBI:84167"/>
        <dbReference type="EC" id="2.1.1.201"/>
    </reaction>
</comment>
<dbReference type="AlphaFoldDB" id="A0A7V7KGH3"/>
<keyword evidence="5 6" id="KW-0949">S-adenosyl-L-methionine</keyword>
<dbReference type="Proteomes" id="UP000486760">
    <property type="component" value="Unassembled WGS sequence"/>
</dbReference>
<name>A0A7V7KGH3_9GAMM</name>
<dbReference type="PROSITE" id="PS01183">
    <property type="entry name" value="UBIE_1"/>
    <property type="match status" value="1"/>
</dbReference>
<evidence type="ECO:0000256" key="3">
    <source>
        <dbReference type="ARBA" id="ARBA00022679"/>
    </source>
</evidence>
<dbReference type="SUPFAM" id="SSF53335">
    <property type="entry name" value="S-adenosyl-L-methionine-dependent methyltransferases"/>
    <property type="match status" value="1"/>
</dbReference>
<comment type="caution">
    <text evidence="7">The sequence shown here is derived from an EMBL/GenBank/DDBJ whole genome shotgun (WGS) entry which is preliminary data.</text>
</comment>
<feature type="binding site" evidence="6">
    <location>
        <begin position="127"/>
        <end position="128"/>
    </location>
    <ligand>
        <name>S-adenosyl-L-methionine</name>
        <dbReference type="ChEBI" id="CHEBI:59789"/>
    </ligand>
</feature>
<feature type="binding site" evidence="6">
    <location>
        <position position="99"/>
    </location>
    <ligand>
        <name>S-adenosyl-L-methionine</name>
        <dbReference type="ChEBI" id="CHEBI:59789"/>
    </ligand>
</feature>
<keyword evidence="2 6" id="KW-0489">Methyltransferase</keyword>
<comment type="caution">
    <text evidence="6">Lacks conserved residue(s) required for the propagation of feature annotation.</text>
</comment>
<dbReference type="GO" id="GO:0043770">
    <property type="term" value="F:demethylmenaquinone methyltransferase activity"/>
    <property type="evidence" value="ECO:0007669"/>
    <property type="project" value="UniProtKB-UniRule"/>
</dbReference>
<evidence type="ECO:0000313" key="8">
    <source>
        <dbReference type="Proteomes" id="UP000486760"/>
    </source>
</evidence>
<keyword evidence="4 6" id="KW-0831">Ubiquinone biosynthesis</keyword>
<dbReference type="UniPathway" id="UPA00079">
    <property type="reaction ID" value="UER00169"/>
</dbReference>
<dbReference type="GO" id="GO:0032259">
    <property type="term" value="P:methylation"/>
    <property type="evidence" value="ECO:0007669"/>
    <property type="project" value="UniProtKB-KW"/>
</dbReference>
<proteinExistence type="inferred from homology"/>
<dbReference type="EC" id="2.1.1.201" evidence="6"/>